<evidence type="ECO:0008006" key="4">
    <source>
        <dbReference type="Google" id="ProtNLM"/>
    </source>
</evidence>
<feature type="transmembrane region" description="Helical" evidence="1">
    <location>
        <begin position="265"/>
        <end position="284"/>
    </location>
</feature>
<organism evidence="2 3">
    <name type="scientific">Chitinophaga parva</name>
    <dbReference type="NCBI Taxonomy" id="2169414"/>
    <lineage>
        <taxon>Bacteria</taxon>
        <taxon>Pseudomonadati</taxon>
        <taxon>Bacteroidota</taxon>
        <taxon>Chitinophagia</taxon>
        <taxon>Chitinophagales</taxon>
        <taxon>Chitinophagaceae</taxon>
        <taxon>Chitinophaga</taxon>
    </lineage>
</organism>
<feature type="transmembrane region" description="Helical" evidence="1">
    <location>
        <begin position="199"/>
        <end position="217"/>
    </location>
</feature>
<dbReference type="Proteomes" id="UP000244450">
    <property type="component" value="Unassembled WGS sequence"/>
</dbReference>
<protein>
    <recommendedName>
        <fullName evidence="4">DUF2157 domain-containing protein</fullName>
    </recommendedName>
</protein>
<keyword evidence="1" id="KW-1133">Transmembrane helix</keyword>
<feature type="transmembrane region" description="Helical" evidence="1">
    <location>
        <begin position="47"/>
        <end position="68"/>
    </location>
</feature>
<evidence type="ECO:0000256" key="1">
    <source>
        <dbReference type="SAM" id="Phobius"/>
    </source>
</evidence>
<keyword evidence="1" id="KW-0812">Transmembrane</keyword>
<feature type="transmembrane region" description="Helical" evidence="1">
    <location>
        <begin position="80"/>
        <end position="98"/>
    </location>
</feature>
<sequence>MLSVDKKQAYLLHQAIQYWGTSQLISEAQVKELEASYQVKNTDWQAIGMYIFIAAISCALMAFGSLVLDEKWIEILRKKFSLNNGVVAVLFALLSAFLCYHGQRRHRRYGAFSFDQELYWVLPILSIGVAVVYTGKGLDYIGGNYGIFWLLAGIIYGVISVALDSPLLGIAALLCLVPGYVNVTYFTTKPAPYFLGMNLPVRILPLGALLLLVAWPVRVSKVPENTKQLLWYGGWLLVLVAGWLISIFGNSATWEHWQAVRQLQFIWWVIFYSIVCAGAIVLGVRLKDTPLRDMGVVFLLVDLYTRYFEYLWDVTHKGLFFGIMAVSFWLLGRQLEKFKRREKSPRLPVS</sequence>
<feature type="transmembrane region" description="Helical" evidence="1">
    <location>
        <begin position="147"/>
        <end position="179"/>
    </location>
</feature>
<feature type="transmembrane region" description="Helical" evidence="1">
    <location>
        <begin position="314"/>
        <end position="331"/>
    </location>
</feature>
<keyword evidence="1" id="KW-0472">Membrane</keyword>
<feature type="transmembrane region" description="Helical" evidence="1">
    <location>
        <begin position="118"/>
        <end position="135"/>
    </location>
</feature>
<dbReference type="OrthoDB" id="1120077at2"/>
<keyword evidence="3" id="KW-1185">Reference proteome</keyword>
<accession>A0A2T7BHD9</accession>
<reference evidence="2 3" key="1">
    <citation type="submission" date="2018-04" db="EMBL/GenBank/DDBJ databases">
        <title>Chitinophaga fuyangensis sp. nov., isolated from soil in a chemical factory.</title>
        <authorList>
            <person name="Chen K."/>
        </authorList>
    </citation>
    <scope>NUCLEOTIDE SEQUENCE [LARGE SCALE GENOMIC DNA]</scope>
    <source>
        <strain evidence="2 3">LY-1</strain>
    </source>
</reference>
<gene>
    <name evidence="2" type="ORF">DCC81_15645</name>
</gene>
<name>A0A2T7BHD9_9BACT</name>
<dbReference type="RefSeq" id="WP_108687538.1">
    <property type="nucleotide sequence ID" value="NZ_QCYK01000002.1"/>
</dbReference>
<proteinExistence type="predicted"/>
<dbReference type="EMBL" id="QCYK01000002">
    <property type="protein sequence ID" value="PUZ25699.1"/>
    <property type="molecule type" value="Genomic_DNA"/>
</dbReference>
<evidence type="ECO:0000313" key="3">
    <source>
        <dbReference type="Proteomes" id="UP000244450"/>
    </source>
</evidence>
<comment type="caution">
    <text evidence="2">The sequence shown here is derived from an EMBL/GenBank/DDBJ whole genome shotgun (WGS) entry which is preliminary data.</text>
</comment>
<dbReference type="AlphaFoldDB" id="A0A2T7BHD9"/>
<evidence type="ECO:0000313" key="2">
    <source>
        <dbReference type="EMBL" id="PUZ25699.1"/>
    </source>
</evidence>
<feature type="transmembrane region" description="Helical" evidence="1">
    <location>
        <begin position="229"/>
        <end position="253"/>
    </location>
</feature>